<gene>
    <name evidence="1" type="ORF">A3B86_01380</name>
</gene>
<evidence type="ECO:0000313" key="2">
    <source>
        <dbReference type="Proteomes" id="UP000176834"/>
    </source>
</evidence>
<comment type="caution">
    <text evidence="1">The sequence shown here is derived from an EMBL/GenBank/DDBJ whole genome shotgun (WGS) entry which is preliminary data.</text>
</comment>
<sequence>MLNKTKQQLADKLGELLAKSVFDDETKNIILENIDKIPEHSLYKLLAVLEGEQKEFDLASFDLDLFLKDQDQNWATTKEEQKKAAETVANKWAVKLV</sequence>
<reference evidence="1 2" key="1">
    <citation type="journal article" date="2016" name="Nat. Commun.">
        <title>Thousands of microbial genomes shed light on interconnected biogeochemical processes in an aquifer system.</title>
        <authorList>
            <person name="Anantharaman K."/>
            <person name="Brown C.T."/>
            <person name="Hug L.A."/>
            <person name="Sharon I."/>
            <person name="Castelle C.J."/>
            <person name="Probst A.J."/>
            <person name="Thomas B.C."/>
            <person name="Singh A."/>
            <person name="Wilkins M.J."/>
            <person name="Karaoz U."/>
            <person name="Brodie E.L."/>
            <person name="Williams K.H."/>
            <person name="Hubbard S.S."/>
            <person name="Banfield J.F."/>
        </authorList>
    </citation>
    <scope>NUCLEOTIDE SEQUENCE [LARGE SCALE GENOMIC DNA]</scope>
</reference>
<name>A0A1F8F2N3_9BACT</name>
<accession>A0A1F8F2N3</accession>
<dbReference type="EMBL" id="MGJN01000007">
    <property type="protein sequence ID" value="OGN07383.1"/>
    <property type="molecule type" value="Genomic_DNA"/>
</dbReference>
<dbReference type="Proteomes" id="UP000176834">
    <property type="component" value="Unassembled WGS sequence"/>
</dbReference>
<organism evidence="1 2">
    <name type="scientific">Candidatus Yanofskybacteria bacterium RIFCSPHIGHO2_02_FULL_38_22b</name>
    <dbReference type="NCBI Taxonomy" id="1802673"/>
    <lineage>
        <taxon>Bacteria</taxon>
        <taxon>Candidatus Yanofskyibacteriota</taxon>
    </lineage>
</organism>
<protein>
    <submittedName>
        <fullName evidence="1">Uncharacterized protein</fullName>
    </submittedName>
</protein>
<evidence type="ECO:0000313" key="1">
    <source>
        <dbReference type="EMBL" id="OGN07383.1"/>
    </source>
</evidence>
<proteinExistence type="predicted"/>
<dbReference type="AlphaFoldDB" id="A0A1F8F2N3"/>